<feature type="transmembrane region" description="Helical" evidence="5">
    <location>
        <begin position="278"/>
        <end position="301"/>
    </location>
</feature>
<evidence type="ECO:0000256" key="3">
    <source>
        <dbReference type="ARBA" id="ARBA00022989"/>
    </source>
</evidence>
<feature type="transmembrane region" description="Helical" evidence="5">
    <location>
        <begin position="133"/>
        <end position="152"/>
    </location>
</feature>
<feature type="transmembrane region" description="Helical" evidence="5">
    <location>
        <begin position="313"/>
        <end position="333"/>
    </location>
</feature>
<keyword evidence="2 5" id="KW-0812">Transmembrane</keyword>
<evidence type="ECO:0000256" key="4">
    <source>
        <dbReference type="ARBA" id="ARBA00023136"/>
    </source>
</evidence>
<proteinExistence type="predicted"/>
<sequence>MTNSDSEEERLLLTPSHHYVVGCREGWREIIPSLRQFRDWNAHPYWYVLIPVVLAMNMSTGMTTAPEIQVYRAIACRSLYGLSPDIITDCSGTDVAARVAKIQAAVGTTTSILTAISTGFWSRFGDTYGRKPIFVLNLLGAIFSESSFILVMRPNTIFSRYAEIFILFGPIVEGLSGGLATFLGLLHAYISDCTRHGSRSKIFSTIYGIFYIGLSAGPWFTGMVLSPGASTDLYFYISMATLAMSLLYTLAILPESRKRESDVDSSHRTNENQIKPSALVVLHGYILRFLAALVSPIVMFAPRSLKGYPQKRTYILTFLGLGVFIHTVSNGLYQTRYVFAQHLYSWSTAQLGYYVSLLSIIKAANLLVILPIVISYSKPKTSSAATASLSPRELVAELQFDRQITQASLVLECVSHLLVVLLSRNSEAVFVVLSCAGSFTSGVNPALYSLGAICLHACGYSSEVGALFGAKAVLAAIAYAISPTIFATTYAATVAYFPQAMFVLATVLISMSVAFISAIRPSLGDINLVYDSTTAEELSRLEEERT</sequence>
<dbReference type="InParanoid" id="A0A0C2XAH4"/>
<reference evidence="6 7" key="1">
    <citation type="submission" date="2014-04" db="EMBL/GenBank/DDBJ databases">
        <title>Evolutionary Origins and Diversification of the Mycorrhizal Mutualists.</title>
        <authorList>
            <consortium name="DOE Joint Genome Institute"/>
            <consortium name="Mycorrhizal Genomics Consortium"/>
            <person name="Kohler A."/>
            <person name="Kuo A."/>
            <person name="Nagy L.G."/>
            <person name="Floudas D."/>
            <person name="Copeland A."/>
            <person name="Barry K.W."/>
            <person name="Cichocki N."/>
            <person name="Veneault-Fourrey C."/>
            <person name="LaButti K."/>
            <person name="Lindquist E.A."/>
            <person name="Lipzen A."/>
            <person name="Lundell T."/>
            <person name="Morin E."/>
            <person name="Murat C."/>
            <person name="Riley R."/>
            <person name="Ohm R."/>
            <person name="Sun H."/>
            <person name="Tunlid A."/>
            <person name="Henrissat B."/>
            <person name="Grigoriev I.V."/>
            <person name="Hibbett D.S."/>
            <person name="Martin F."/>
        </authorList>
    </citation>
    <scope>NUCLEOTIDE SEQUENCE [LARGE SCALE GENOMIC DNA]</scope>
    <source>
        <strain evidence="6 7">Koide BX008</strain>
    </source>
</reference>
<feature type="transmembrane region" description="Helical" evidence="5">
    <location>
        <begin position="428"/>
        <end position="455"/>
    </location>
</feature>
<evidence type="ECO:0000256" key="5">
    <source>
        <dbReference type="SAM" id="Phobius"/>
    </source>
</evidence>
<evidence type="ECO:0000313" key="7">
    <source>
        <dbReference type="Proteomes" id="UP000054549"/>
    </source>
</evidence>
<evidence type="ECO:0008006" key="8">
    <source>
        <dbReference type="Google" id="ProtNLM"/>
    </source>
</evidence>
<feature type="transmembrane region" description="Helical" evidence="5">
    <location>
        <begin position="233"/>
        <end position="253"/>
    </location>
</feature>
<feature type="transmembrane region" description="Helical" evidence="5">
    <location>
        <begin position="496"/>
        <end position="519"/>
    </location>
</feature>
<dbReference type="GO" id="GO:0022857">
    <property type="term" value="F:transmembrane transporter activity"/>
    <property type="evidence" value="ECO:0007669"/>
    <property type="project" value="InterPro"/>
</dbReference>
<dbReference type="EMBL" id="KN818240">
    <property type="protein sequence ID" value="KIL65823.1"/>
    <property type="molecule type" value="Genomic_DNA"/>
</dbReference>
<organism evidence="6 7">
    <name type="scientific">Amanita muscaria (strain Koide BX008)</name>
    <dbReference type="NCBI Taxonomy" id="946122"/>
    <lineage>
        <taxon>Eukaryota</taxon>
        <taxon>Fungi</taxon>
        <taxon>Dikarya</taxon>
        <taxon>Basidiomycota</taxon>
        <taxon>Agaricomycotina</taxon>
        <taxon>Agaricomycetes</taxon>
        <taxon>Agaricomycetidae</taxon>
        <taxon>Agaricales</taxon>
        <taxon>Pluteineae</taxon>
        <taxon>Amanitaceae</taxon>
        <taxon>Amanita</taxon>
    </lineage>
</organism>
<dbReference type="PANTHER" id="PTHR23507:SF1">
    <property type="entry name" value="FI18259P1-RELATED"/>
    <property type="match status" value="1"/>
</dbReference>
<comment type="subcellular location">
    <subcellularLocation>
        <location evidence="1">Membrane</location>
        <topology evidence="1">Multi-pass membrane protein</topology>
    </subcellularLocation>
</comment>
<evidence type="ECO:0000256" key="1">
    <source>
        <dbReference type="ARBA" id="ARBA00004141"/>
    </source>
</evidence>
<dbReference type="InterPro" id="IPR011701">
    <property type="entry name" value="MFS"/>
</dbReference>
<feature type="transmembrane region" description="Helical" evidence="5">
    <location>
        <begin position="353"/>
        <end position="374"/>
    </location>
</feature>
<dbReference type="Gene3D" id="1.20.1250.20">
    <property type="entry name" value="MFS general substrate transporter like domains"/>
    <property type="match status" value="1"/>
</dbReference>
<dbReference type="GO" id="GO:0016020">
    <property type="term" value="C:membrane"/>
    <property type="evidence" value="ECO:0007669"/>
    <property type="project" value="UniProtKB-SubCell"/>
</dbReference>
<dbReference type="FunCoup" id="A0A0C2XAH4">
    <property type="interactions" value="27"/>
</dbReference>
<protein>
    <recommendedName>
        <fullName evidence="8">MFS general substrate transporter</fullName>
    </recommendedName>
</protein>
<gene>
    <name evidence="6" type="ORF">M378DRAFT_76424</name>
</gene>
<dbReference type="AlphaFoldDB" id="A0A0C2XAH4"/>
<evidence type="ECO:0000256" key="2">
    <source>
        <dbReference type="ARBA" id="ARBA00022692"/>
    </source>
</evidence>
<dbReference type="Pfam" id="PF07690">
    <property type="entry name" value="MFS_1"/>
    <property type="match status" value="1"/>
</dbReference>
<dbReference type="HOGENOM" id="CLU_017517_1_0_1"/>
<keyword evidence="4 5" id="KW-0472">Membrane</keyword>
<feature type="transmembrane region" description="Helical" evidence="5">
    <location>
        <begin position="467"/>
        <end position="490"/>
    </location>
</feature>
<accession>A0A0C2XAH4</accession>
<dbReference type="InterPro" id="IPR036259">
    <property type="entry name" value="MFS_trans_sf"/>
</dbReference>
<feature type="transmembrane region" description="Helical" evidence="5">
    <location>
        <begin position="202"/>
        <end position="221"/>
    </location>
</feature>
<dbReference type="SUPFAM" id="SSF103473">
    <property type="entry name" value="MFS general substrate transporter"/>
    <property type="match status" value="1"/>
</dbReference>
<dbReference type="Proteomes" id="UP000054549">
    <property type="component" value="Unassembled WGS sequence"/>
</dbReference>
<dbReference type="PANTHER" id="PTHR23507">
    <property type="entry name" value="ZGC:174356"/>
    <property type="match status" value="1"/>
</dbReference>
<keyword evidence="3 5" id="KW-1133">Transmembrane helix</keyword>
<feature type="transmembrane region" description="Helical" evidence="5">
    <location>
        <begin position="164"/>
        <end position="190"/>
    </location>
</feature>
<keyword evidence="7" id="KW-1185">Reference proteome</keyword>
<name>A0A0C2XAH4_AMAMK</name>
<dbReference type="OrthoDB" id="3026777at2759"/>
<evidence type="ECO:0000313" key="6">
    <source>
        <dbReference type="EMBL" id="KIL65823.1"/>
    </source>
</evidence>